<keyword evidence="2" id="KW-0963">Cytoplasm</keyword>
<evidence type="ECO:0000256" key="4">
    <source>
        <dbReference type="ARBA" id="ARBA00023125"/>
    </source>
</evidence>
<sequence>MSAPDDPLRLDRQLCFAVYAAAHAFSAAYKPLLEPFGLSYPQYLVLLALWERDGLSVKEIGARLELDSGTLTPLLKRLEASGYLTRERVPGNERQLQVGLTEAGRSLRERIGSVRAQIVCALGDCEEPIQDLRQALRRITPLLRNLSTDTEAAG</sequence>
<proteinExistence type="predicted"/>
<dbReference type="RefSeq" id="WP_135413613.1">
    <property type="nucleotide sequence ID" value="NZ_SRLB01000004.1"/>
</dbReference>
<gene>
    <name evidence="7" type="ORF">EU555_05210</name>
</gene>
<evidence type="ECO:0000259" key="6">
    <source>
        <dbReference type="PROSITE" id="PS50995"/>
    </source>
</evidence>
<dbReference type="EMBL" id="SRLB01000004">
    <property type="protein sequence ID" value="TGE01008.1"/>
    <property type="molecule type" value="Genomic_DNA"/>
</dbReference>
<dbReference type="PROSITE" id="PS50995">
    <property type="entry name" value="HTH_MARR_2"/>
    <property type="match status" value="1"/>
</dbReference>
<organism evidence="7 8">
    <name type="scientific">Methylobacterium nonmethylotrophicum</name>
    <dbReference type="NCBI Taxonomy" id="1141884"/>
    <lineage>
        <taxon>Bacteria</taxon>
        <taxon>Pseudomonadati</taxon>
        <taxon>Pseudomonadota</taxon>
        <taxon>Alphaproteobacteria</taxon>
        <taxon>Hyphomicrobiales</taxon>
        <taxon>Methylobacteriaceae</taxon>
        <taxon>Methylobacterium</taxon>
    </lineage>
</organism>
<dbReference type="FunFam" id="1.10.10.10:FF:000163">
    <property type="entry name" value="MarR family transcriptional regulator"/>
    <property type="match status" value="1"/>
</dbReference>
<dbReference type="PRINTS" id="PR00598">
    <property type="entry name" value="HTHMARR"/>
</dbReference>
<dbReference type="InterPro" id="IPR039422">
    <property type="entry name" value="MarR/SlyA-like"/>
</dbReference>
<comment type="subcellular location">
    <subcellularLocation>
        <location evidence="1">Cytoplasm</location>
    </subcellularLocation>
</comment>
<evidence type="ECO:0000256" key="1">
    <source>
        <dbReference type="ARBA" id="ARBA00004496"/>
    </source>
</evidence>
<keyword evidence="3" id="KW-0805">Transcription regulation</keyword>
<dbReference type="InterPro" id="IPR055166">
    <property type="entry name" value="Transc_reg_Sar_Rot_HTH"/>
</dbReference>
<dbReference type="Proteomes" id="UP000297535">
    <property type="component" value="Unassembled WGS sequence"/>
</dbReference>
<keyword evidence="4" id="KW-0238">DNA-binding</keyword>
<feature type="domain" description="HTH marR-type" evidence="6">
    <location>
        <begin position="11"/>
        <end position="141"/>
    </location>
</feature>
<dbReference type="InterPro" id="IPR036390">
    <property type="entry name" value="WH_DNA-bd_sf"/>
</dbReference>
<accession>A0A4Z0NW44</accession>
<name>A0A4Z0NW44_9HYPH</name>
<evidence type="ECO:0000256" key="5">
    <source>
        <dbReference type="ARBA" id="ARBA00023163"/>
    </source>
</evidence>
<protein>
    <submittedName>
        <fullName evidence="7">MarR family transcriptional regulator</fullName>
    </submittedName>
</protein>
<evidence type="ECO:0000256" key="3">
    <source>
        <dbReference type="ARBA" id="ARBA00023015"/>
    </source>
</evidence>
<reference evidence="7 8" key="1">
    <citation type="submission" date="2019-04" db="EMBL/GenBank/DDBJ databases">
        <authorList>
            <person name="Feng G."/>
            <person name="Zhu H."/>
        </authorList>
    </citation>
    <scope>NUCLEOTIDE SEQUENCE [LARGE SCALE GENOMIC DNA]</scope>
    <source>
        <strain evidence="7 8">6HR-1</strain>
    </source>
</reference>
<dbReference type="GO" id="GO:0003700">
    <property type="term" value="F:DNA-binding transcription factor activity"/>
    <property type="evidence" value="ECO:0007669"/>
    <property type="project" value="InterPro"/>
</dbReference>
<evidence type="ECO:0000256" key="2">
    <source>
        <dbReference type="ARBA" id="ARBA00022490"/>
    </source>
</evidence>
<keyword evidence="8" id="KW-1185">Reference proteome</keyword>
<dbReference type="InterPro" id="IPR036388">
    <property type="entry name" value="WH-like_DNA-bd_sf"/>
</dbReference>
<evidence type="ECO:0000313" key="8">
    <source>
        <dbReference type="Proteomes" id="UP000297535"/>
    </source>
</evidence>
<dbReference type="InterPro" id="IPR000835">
    <property type="entry name" value="HTH_MarR-typ"/>
</dbReference>
<dbReference type="OrthoDB" id="9806864at2"/>
<dbReference type="AlphaFoldDB" id="A0A4Z0NW44"/>
<dbReference type="PANTHER" id="PTHR33164">
    <property type="entry name" value="TRANSCRIPTIONAL REGULATOR, MARR FAMILY"/>
    <property type="match status" value="1"/>
</dbReference>
<dbReference type="GO" id="GO:0005737">
    <property type="term" value="C:cytoplasm"/>
    <property type="evidence" value="ECO:0007669"/>
    <property type="project" value="UniProtKB-SubCell"/>
</dbReference>
<comment type="caution">
    <text evidence="7">The sequence shown here is derived from an EMBL/GenBank/DDBJ whole genome shotgun (WGS) entry which is preliminary data.</text>
</comment>
<dbReference type="Gene3D" id="1.10.10.10">
    <property type="entry name" value="Winged helix-like DNA-binding domain superfamily/Winged helix DNA-binding domain"/>
    <property type="match status" value="1"/>
</dbReference>
<dbReference type="SMART" id="SM00347">
    <property type="entry name" value="HTH_MARR"/>
    <property type="match status" value="1"/>
</dbReference>
<evidence type="ECO:0000313" key="7">
    <source>
        <dbReference type="EMBL" id="TGE01008.1"/>
    </source>
</evidence>
<dbReference type="GO" id="GO:0006950">
    <property type="term" value="P:response to stress"/>
    <property type="evidence" value="ECO:0007669"/>
    <property type="project" value="TreeGrafter"/>
</dbReference>
<keyword evidence="5" id="KW-0804">Transcription</keyword>
<dbReference type="GO" id="GO:0003677">
    <property type="term" value="F:DNA binding"/>
    <property type="evidence" value="ECO:0007669"/>
    <property type="project" value="UniProtKB-KW"/>
</dbReference>
<dbReference type="Pfam" id="PF22381">
    <property type="entry name" value="Staph_reg_Sar_Rot"/>
    <property type="match status" value="1"/>
</dbReference>
<dbReference type="PANTHER" id="PTHR33164:SF5">
    <property type="entry name" value="ORGANIC HYDROPEROXIDE RESISTANCE TRANSCRIPTIONAL REGULATOR"/>
    <property type="match status" value="1"/>
</dbReference>
<dbReference type="SUPFAM" id="SSF46785">
    <property type="entry name" value="Winged helix' DNA-binding domain"/>
    <property type="match status" value="1"/>
</dbReference>